<proteinExistence type="inferred from homology"/>
<dbReference type="PANTHER" id="PTHR23509:SF10">
    <property type="entry name" value="LD21067P"/>
    <property type="match status" value="1"/>
</dbReference>
<dbReference type="Pfam" id="PF23464">
    <property type="entry name" value="WWE_3"/>
    <property type="match status" value="1"/>
</dbReference>
<feature type="compositionally biased region" description="Pro residues" evidence="2">
    <location>
        <begin position="874"/>
        <end position="883"/>
    </location>
</feature>
<dbReference type="EMBL" id="CP111023">
    <property type="protein sequence ID" value="WAR22593.1"/>
    <property type="molecule type" value="Genomic_DNA"/>
</dbReference>
<dbReference type="InterPro" id="IPR004177">
    <property type="entry name" value="DDHD_dom"/>
</dbReference>
<keyword evidence="5" id="KW-1185">Reference proteome</keyword>
<feature type="region of interest" description="Disordered" evidence="2">
    <location>
        <begin position="1"/>
        <end position="30"/>
    </location>
</feature>
<dbReference type="Gene3D" id="1.10.150.50">
    <property type="entry name" value="Transcription Factor, Ets-1"/>
    <property type="match status" value="1"/>
</dbReference>
<evidence type="ECO:0000256" key="2">
    <source>
        <dbReference type="SAM" id="MobiDB-lite"/>
    </source>
</evidence>
<feature type="region of interest" description="Disordered" evidence="2">
    <location>
        <begin position="542"/>
        <end position="565"/>
    </location>
</feature>
<name>A0ABY7FK67_MYAAR</name>
<comment type="similarity">
    <text evidence="1">Belongs to the PA-PLA1 family.</text>
</comment>
<dbReference type="SUPFAM" id="SSF47769">
    <property type="entry name" value="SAM/Pointed domain"/>
    <property type="match status" value="1"/>
</dbReference>
<dbReference type="SMART" id="SM01127">
    <property type="entry name" value="DDHD"/>
    <property type="match status" value="1"/>
</dbReference>
<reference evidence="4" key="1">
    <citation type="submission" date="2022-11" db="EMBL/GenBank/DDBJ databases">
        <title>Centuries of genome instability and evolution in soft-shell clam transmissible cancer (bioRxiv).</title>
        <authorList>
            <person name="Hart S.F.M."/>
            <person name="Yonemitsu M.A."/>
            <person name="Giersch R.M."/>
            <person name="Beal B.F."/>
            <person name="Arriagada G."/>
            <person name="Davis B.W."/>
            <person name="Ostrander E.A."/>
            <person name="Goff S.P."/>
            <person name="Metzger M.J."/>
        </authorList>
    </citation>
    <scope>NUCLEOTIDE SEQUENCE</scope>
    <source>
        <strain evidence="4">MELC-2E11</strain>
        <tissue evidence="4">Siphon/mantle</tissue>
    </source>
</reference>
<feature type="domain" description="DDHD" evidence="3">
    <location>
        <begin position="580"/>
        <end position="782"/>
    </location>
</feature>
<dbReference type="InterPro" id="IPR058055">
    <property type="entry name" value="PA-PLA1"/>
</dbReference>
<protein>
    <submittedName>
        <fullName evidence="4">S23IP-like protein</fullName>
    </submittedName>
</protein>
<feature type="compositionally biased region" description="Basic and acidic residues" evidence="2">
    <location>
        <begin position="422"/>
        <end position="437"/>
    </location>
</feature>
<evidence type="ECO:0000313" key="5">
    <source>
        <dbReference type="Proteomes" id="UP001164746"/>
    </source>
</evidence>
<evidence type="ECO:0000313" key="4">
    <source>
        <dbReference type="EMBL" id="WAR22593.1"/>
    </source>
</evidence>
<dbReference type="PANTHER" id="PTHR23509">
    <property type="entry name" value="PA-PL1 PHOSPHOLIPASE FAMILY"/>
    <property type="match status" value="1"/>
</dbReference>
<dbReference type="Proteomes" id="UP001164746">
    <property type="component" value="Chromosome 12"/>
</dbReference>
<feature type="region of interest" description="Disordered" evidence="2">
    <location>
        <begin position="784"/>
        <end position="908"/>
    </location>
</feature>
<feature type="region of interest" description="Disordered" evidence="2">
    <location>
        <begin position="412"/>
        <end position="449"/>
    </location>
</feature>
<dbReference type="InterPro" id="IPR013761">
    <property type="entry name" value="SAM/pointed_sf"/>
</dbReference>
<dbReference type="PROSITE" id="PS51043">
    <property type="entry name" value="DDHD"/>
    <property type="match status" value="1"/>
</dbReference>
<dbReference type="InterPro" id="IPR001660">
    <property type="entry name" value="SAM"/>
</dbReference>
<accession>A0ABY7FK67</accession>
<gene>
    <name evidence="4" type="ORF">MAR_016567</name>
</gene>
<dbReference type="InterPro" id="IPR057825">
    <property type="entry name" value="WWE_SEC23-DDH2"/>
</dbReference>
<sequence length="908" mass="100156">MADRSKKEATPPPLLLMPAGGGLTLTPPDQQSLFMPVVQSEPSLFGPGLSGLYRKHGSSRYAPMPTGTYANSQSSFIANPPAPIPFSPDFNSSSSHRADPGPPSIPAIPAQPSMGPLPGMGYVPNATGVYAPVSPHWCFCKKVEGRDRKRYSVYWEEDPRLVRRCSWFYKREGDTRYTPYEENMCLKLEEEYKTAISSGVWHKPIRLESGETVVMHNANVMVHYVASSQPDEWGNLQTDQPRPRVVKRGVGDFDIDKGESRQVDHLLFVVHGIGTTCDLRFRSIIECVDDFRSTSHSLLSSHFTQAVESNRIGRVEFIPIQWHMAVHGDATSIDNIPKLRHFVNDTVTDVLFYTSPTYCQRLVDTVGNEINRLYELFLSRNPAFQGGVSVAGHSLGSCILFDLLQHQGDQSEAMFESVEQPTNREADSQSDTSKEITPEIESTSSSVDEPCDETVTLADLLVKVGLQEKVELFEQEQIDLESLSMCSESDLKELGLGMGPRKKLLGLVREEANKKDKSRQQQVQREAQEAARVALQQQQQLLQQQQQEQRPATGSSSSMSVDYIVGEGGTGQPHIKYPQLKFSPVSCFAIGSPMGLILSARGVETIGEDFRLPTCQKYFNVFHPFDPVAYRLEPLINPSVVNVKPVLMPHHKGRKRLHLELKESLARMGTDIKQKIIDSLKTTWTSINNFARAHQSDESLESHVDAEMSQMAQQLDDDNVSIVSGAEEEVYIGQLNEGRRVDYVLQERPIESFNDYMTSEDTVLLVLREIYSLFGISPIIPGAEHSQKSVVGPPPKGPPPMGTSYGAPASRSQPQVGPPFTTGHGPPQGPRYGSNMEVTNNVRPSVPMHGSSHMYNPGSGPMSGPPQVNLNSNVPPPSGPPPFSVGQSRSAPPAMAGPPPMAGFMKKT</sequence>
<organism evidence="4 5">
    <name type="scientific">Mya arenaria</name>
    <name type="common">Soft-shell clam</name>
    <dbReference type="NCBI Taxonomy" id="6604"/>
    <lineage>
        <taxon>Eukaryota</taxon>
        <taxon>Metazoa</taxon>
        <taxon>Spiralia</taxon>
        <taxon>Lophotrochozoa</taxon>
        <taxon>Mollusca</taxon>
        <taxon>Bivalvia</taxon>
        <taxon>Autobranchia</taxon>
        <taxon>Heteroconchia</taxon>
        <taxon>Euheterodonta</taxon>
        <taxon>Imparidentia</taxon>
        <taxon>Neoheterodontei</taxon>
        <taxon>Myida</taxon>
        <taxon>Myoidea</taxon>
        <taxon>Myidae</taxon>
        <taxon>Mya</taxon>
    </lineage>
</organism>
<feature type="compositionally biased region" description="Pro residues" evidence="2">
    <location>
        <begin position="792"/>
        <end position="801"/>
    </location>
</feature>
<dbReference type="Pfam" id="PF00536">
    <property type="entry name" value="SAM_1"/>
    <property type="match status" value="1"/>
</dbReference>
<feature type="region of interest" description="Disordered" evidence="2">
    <location>
        <begin position="87"/>
        <end position="106"/>
    </location>
</feature>
<dbReference type="Pfam" id="PF02862">
    <property type="entry name" value="DDHD"/>
    <property type="match status" value="1"/>
</dbReference>
<evidence type="ECO:0000259" key="3">
    <source>
        <dbReference type="PROSITE" id="PS51043"/>
    </source>
</evidence>
<evidence type="ECO:0000256" key="1">
    <source>
        <dbReference type="ARBA" id="ARBA00038464"/>
    </source>
</evidence>